<organism evidence="2 3">
    <name type="scientific">Monilinia fructicola</name>
    <name type="common">Brown rot fungus</name>
    <name type="synonym">Ciboria fructicola</name>
    <dbReference type="NCBI Taxonomy" id="38448"/>
    <lineage>
        <taxon>Eukaryota</taxon>
        <taxon>Fungi</taxon>
        <taxon>Dikarya</taxon>
        <taxon>Ascomycota</taxon>
        <taxon>Pezizomycotina</taxon>
        <taxon>Leotiomycetes</taxon>
        <taxon>Helotiales</taxon>
        <taxon>Sclerotiniaceae</taxon>
        <taxon>Monilinia</taxon>
    </lineage>
</organism>
<evidence type="ECO:0000256" key="1">
    <source>
        <dbReference type="SAM" id="MobiDB-lite"/>
    </source>
</evidence>
<gene>
    <name evidence="2" type="ORF">EYC84_000936</name>
</gene>
<reference evidence="2 3" key="1">
    <citation type="submission" date="2019-06" db="EMBL/GenBank/DDBJ databases">
        <title>Genome Sequence of the Brown Rot Fungal Pathogen Monilinia fructicola.</title>
        <authorList>
            <person name="De Miccolis Angelini R.M."/>
            <person name="Landi L."/>
            <person name="Abate D."/>
            <person name="Pollastro S."/>
            <person name="Romanazzi G."/>
            <person name="Faretra F."/>
        </authorList>
    </citation>
    <scope>NUCLEOTIDE SEQUENCE [LARGE SCALE GENOMIC DNA]</scope>
    <source>
        <strain evidence="2 3">Mfrc123</strain>
    </source>
</reference>
<feature type="compositionally biased region" description="Low complexity" evidence="1">
    <location>
        <begin position="1"/>
        <end position="18"/>
    </location>
</feature>
<dbReference type="AlphaFoldDB" id="A0A5M9JQQ9"/>
<evidence type="ECO:0000313" key="3">
    <source>
        <dbReference type="Proteomes" id="UP000322873"/>
    </source>
</evidence>
<dbReference type="VEuPathDB" id="FungiDB:MFRU_004g01080"/>
<keyword evidence="3" id="KW-1185">Reference proteome</keyword>
<feature type="region of interest" description="Disordered" evidence="1">
    <location>
        <begin position="1"/>
        <end position="24"/>
    </location>
</feature>
<protein>
    <submittedName>
        <fullName evidence="2">Uncharacterized protein</fullName>
    </submittedName>
</protein>
<accession>A0A5M9JQQ9</accession>
<proteinExistence type="predicted"/>
<comment type="caution">
    <text evidence="2">The sequence shown here is derived from an EMBL/GenBank/DDBJ whole genome shotgun (WGS) entry which is preliminary data.</text>
</comment>
<dbReference type="EMBL" id="VICG01000008">
    <property type="protein sequence ID" value="KAA8569275.1"/>
    <property type="molecule type" value="Genomic_DNA"/>
</dbReference>
<sequence length="188" mass="21471">MLPRGSSRSQGCHGSSSRSFRRPITQQNTTQLIESLNTHRVNTLTELCRIERIAAASDEEQRLLFQEPMTAAWTYYVTSNNLLSELRNLTRDYAFSSDLLDDAKWRVSSDPNSSRSWNYAWLVLIKIRDDEMIQTYAAIEAAKPDMWGGRRPEAEEAVQLAACFAYEWQGALGRMLRHWEAPATATAH</sequence>
<dbReference type="Proteomes" id="UP000322873">
    <property type="component" value="Unassembled WGS sequence"/>
</dbReference>
<name>A0A5M9JQQ9_MONFR</name>
<evidence type="ECO:0000313" key="2">
    <source>
        <dbReference type="EMBL" id="KAA8569275.1"/>
    </source>
</evidence>